<reference evidence="2 3" key="1">
    <citation type="submission" date="2019-06" db="EMBL/GenBank/DDBJ databases">
        <title>WGS assembly of Gossypium darwinii.</title>
        <authorList>
            <person name="Chen Z.J."/>
            <person name="Sreedasyam A."/>
            <person name="Ando A."/>
            <person name="Song Q."/>
            <person name="De L."/>
            <person name="Hulse-Kemp A."/>
            <person name="Ding M."/>
            <person name="Ye W."/>
            <person name="Kirkbride R."/>
            <person name="Jenkins J."/>
            <person name="Plott C."/>
            <person name="Lovell J."/>
            <person name="Lin Y.-M."/>
            <person name="Vaughn R."/>
            <person name="Liu B."/>
            <person name="Li W."/>
            <person name="Simpson S."/>
            <person name="Scheffler B."/>
            <person name="Saski C."/>
            <person name="Grover C."/>
            <person name="Hu G."/>
            <person name="Conover J."/>
            <person name="Carlson J."/>
            <person name="Shu S."/>
            <person name="Boston L."/>
            <person name="Williams M."/>
            <person name="Peterson D."/>
            <person name="Mcgee K."/>
            <person name="Jones D."/>
            <person name="Wendel J."/>
            <person name="Stelly D."/>
            <person name="Grimwood J."/>
            <person name="Schmutz J."/>
        </authorList>
    </citation>
    <scope>NUCLEOTIDE SEQUENCE [LARGE SCALE GENOMIC DNA]</scope>
    <source>
        <strain evidence="2">1808015.09</strain>
    </source>
</reference>
<name>A0A5D2G1P8_GOSDA</name>
<dbReference type="AlphaFoldDB" id="A0A5D2G1P8"/>
<evidence type="ECO:0000313" key="2">
    <source>
        <dbReference type="EMBL" id="TYH10999.1"/>
    </source>
</evidence>
<evidence type="ECO:0000256" key="1">
    <source>
        <dbReference type="SAM" id="MobiDB-lite"/>
    </source>
</evidence>
<dbReference type="EMBL" id="CM017694">
    <property type="protein sequence ID" value="TYH10999.1"/>
    <property type="molecule type" value="Genomic_DNA"/>
</dbReference>
<sequence>MNENPKGFLRLSRRRKSSVTVMHERSGRIR</sequence>
<evidence type="ECO:0000313" key="3">
    <source>
        <dbReference type="Proteomes" id="UP000323506"/>
    </source>
</evidence>
<organism evidence="2 3">
    <name type="scientific">Gossypium darwinii</name>
    <name type="common">Darwin's cotton</name>
    <name type="synonym">Gossypium barbadense var. darwinii</name>
    <dbReference type="NCBI Taxonomy" id="34276"/>
    <lineage>
        <taxon>Eukaryota</taxon>
        <taxon>Viridiplantae</taxon>
        <taxon>Streptophyta</taxon>
        <taxon>Embryophyta</taxon>
        <taxon>Tracheophyta</taxon>
        <taxon>Spermatophyta</taxon>
        <taxon>Magnoliopsida</taxon>
        <taxon>eudicotyledons</taxon>
        <taxon>Gunneridae</taxon>
        <taxon>Pentapetalae</taxon>
        <taxon>rosids</taxon>
        <taxon>malvids</taxon>
        <taxon>Malvales</taxon>
        <taxon>Malvaceae</taxon>
        <taxon>Malvoideae</taxon>
        <taxon>Gossypium</taxon>
    </lineage>
</organism>
<dbReference type="Proteomes" id="UP000323506">
    <property type="component" value="Chromosome A07"/>
</dbReference>
<gene>
    <name evidence="2" type="ORF">ES288_A07G223300v1</name>
</gene>
<protein>
    <submittedName>
        <fullName evidence="2">Uncharacterized protein</fullName>
    </submittedName>
</protein>
<proteinExistence type="predicted"/>
<accession>A0A5D2G1P8</accession>
<feature type="region of interest" description="Disordered" evidence="1">
    <location>
        <begin position="1"/>
        <end position="30"/>
    </location>
</feature>
<keyword evidence="3" id="KW-1185">Reference proteome</keyword>